<organism evidence="2 3">
    <name type="scientific">Marchantia polymorpha subsp. ruderalis</name>
    <dbReference type="NCBI Taxonomy" id="1480154"/>
    <lineage>
        <taxon>Eukaryota</taxon>
        <taxon>Viridiplantae</taxon>
        <taxon>Streptophyta</taxon>
        <taxon>Embryophyta</taxon>
        <taxon>Marchantiophyta</taxon>
        <taxon>Marchantiopsida</taxon>
        <taxon>Marchantiidae</taxon>
        <taxon>Marchantiales</taxon>
        <taxon>Marchantiaceae</taxon>
        <taxon>Marchantia</taxon>
    </lineage>
</organism>
<dbReference type="Proteomes" id="UP000077202">
    <property type="component" value="Unassembled WGS sequence"/>
</dbReference>
<dbReference type="EMBL" id="LVLJ01002289">
    <property type="protein sequence ID" value="OAE25806.1"/>
    <property type="molecule type" value="Genomic_DNA"/>
</dbReference>
<evidence type="ECO:0000313" key="1">
    <source>
        <dbReference type="EMBL" id="BBN17741.1"/>
    </source>
</evidence>
<proteinExistence type="predicted"/>
<evidence type="ECO:0000313" key="2">
    <source>
        <dbReference type="EMBL" id="OAE25806.1"/>
    </source>
</evidence>
<dbReference type="Proteomes" id="UP001162541">
    <property type="component" value="Chromosome 7"/>
</dbReference>
<evidence type="ECO:0000313" key="4">
    <source>
        <dbReference type="Proteomes" id="UP001162541"/>
    </source>
</evidence>
<sequence>MVLGVSMELLNCCHWSTALPGPCRPDLDAHIWTASCRRLGVASVLYTSSCRMEETTEPPLGLSAESEAPIEKRIGEERELVSASA</sequence>
<name>A0A176W0T9_MARPO</name>
<reference evidence="4" key="3">
    <citation type="journal article" date="2020" name="Curr. Biol.">
        <title>Chromatin organization in early land plants reveals an ancestral association between H3K27me3, transposons, and constitutive heterochromatin.</title>
        <authorList>
            <person name="Montgomery S.A."/>
            <person name="Tanizawa Y."/>
            <person name="Galik B."/>
            <person name="Wang N."/>
            <person name="Ito T."/>
            <person name="Mochizuki T."/>
            <person name="Akimcheva S."/>
            <person name="Bowman J.L."/>
            <person name="Cognat V."/>
            <person name="Marechal-Drouard L."/>
            <person name="Ekker H."/>
            <person name="Hong S.F."/>
            <person name="Kohchi T."/>
            <person name="Lin S.S."/>
            <person name="Liu L.D."/>
            <person name="Nakamura Y."/>
            <person name="Valeeva L.R."/>
            <person name="Shakirov E.V."/>
            <person name="Shippen D.E."/>
            <person name="Wei W.L."/>
            <person name="Yagura M."/>
            <person name="Yamaoka S."/>
            <person name="Yamato K.T."/>
            <person name="Liu C."/>
            <person name="Berger F."/>
        </authorList>
    </citation>
    <scope>NUCLEOTIDE SEQUENCE [LARGE SCALE GENOMIC DNA]</scope>
    <source>
        <strain evidence="4">Tak-1</strain>
    </source>
</reference>
<accession>A0A176W0T9</accession>
<reference evidence="2 3" key="1">
    <citation type="submission" date="2016-03" db="EMBL/GenBank/DDBJ databases">
        <title>Mechanisms controlling the formation of the plant cell surface in tip-growing cells are functionally conserved among land plants.</title>
        <authorList>
            <person name="Honkanen S."/>
            <person name="Jones V.A."/>
            <person name="Morieri G."/>
            <person name="Champion C."/>
            <person name="Hetherington A.J."/>
            <person name="Kelly S."/>
            <person name="Saint-Marcoux D."/>
            <person name="Proust H."/>
            <person name="Prescott H."/>
            <person name="Dolan L."/>
        </authorList>
    </citation>
    <scope>NUCLEOTIDE SEQUENCE [LARGE SCALE GENOMIC DNA]</scope>
    <source>
        <strain evidence="3">cv. Tak-1 and cv. Tak-2</strain>
        <tissue evidence="2">Whole gametophyte</tissue>
    </source>
</reference>
<protein>
    <submittedName>
        <fullName evidence="2">Uncharacterized protein</fullName>
    </submittedName>
</protein>
<dbReference type="EMBL" id="AP019872">
    <property type="protein sequence ID" value="BBN17741.1"/>
    <property type="molecule type" value="Genomic_DNA"/>
</dbReference>
<keyword evidence="3" id="KW-1185">Reference proteome</keyword>
<evidence type="ECO:0000313" key="3">
    <source>
        <dbReference type="Proteomes" id="UP000077202"/>
    </source>
</evidence>
<reference evidence="1" key="2">
    <citation type="journal article" date="2019" name="Curr. Biol.">
        <title>Chromatin organization in early land plants reveals an ancestral association between H3K27me3, transposons, and constitutive heterochromatin.</title>
        <authorList>
            <person name="Montgomery S.A."/>
            <person name="Tanizawa Y."/>
            <person name="Galik B."/>
            <person name="Wang N."/>
            <person name="Ito T."/>
            <person name="Mochizuki T."/>
            <person name="Akimcheva S."/>
            <person name="Bowman J."/>
            <person name="Cognat V."/>
            <person name="Drouard L."/>
            <person name="Ekker H."/>
            <person name="Houng S."/>
            <person name="Kohchi T."/>
            <person name="Lin S."/>
            <person name="Liu L.D."/>
            <person name="Nakamura Y."/>
            <person name="Valeeva L.R."/>
            <person name="Shakirov E.V."/>
            <person name="Shippen D.E."/>
            <person name="Wei W."/>
            <person name="Yagura M."/>
            <person name="Yamaoka S."/>
            <person name="Yamato K.T."/>
            <person name="Liu C."/>
            <person name="Berger F."/>
        </authorList>
    </citation>
    <scope>NUCLEOTIDE SEQUENCE [LARGE SCALE GENOMIC DNA]</scope>
    <source>
        <strain evidence="1">Tak-1</strain>
    </source>
</reference>
<gene>
    <name evidence="2" type="ORF">AXG93_2145s1050</name>
    <name evidence="1" type="ORF">Mp_7g16660</name>
</gene>
<dbReference type="AlphaFoldDB" id="A0A176W0T9"/>